<evidence type="ECO:0000256" key="1">
    <source>
        <dbReference type="SAM" id="MobiDB-lite"/>
    </source>
</evidence>
<evidence type="ECO:0000313" key="2">
    <source>
        <dbReference type="EMBL" id="PTM59879.1"/>
    </source>
</evidence>
<dbReference type="InterPro" id="IPR029068">
    <property type="entry name" value="Glyas_Bleomycin-R_OHBP_Dase"/>
</dbReference>
<evidence type="ECO:0000313" key="3">
    <source>
        <dbReference type="Proteomes" id="UP000241639"/>
    </source>
</evidence>
<organism evidence="2 3">
    <name type="scientific">Desmospora activa DSM 45169</name>
    <dbReference type="NCBI Taxonomy" id="1121389"/>
    <lineage>
        <taxon>Bacteria</taxon>
        <taxon>Bacillati</taxon>
        <taxon>Bacillota</taxon>
        <taxon>Bacilli</taxon>
        <taxon>Bacillales</taxon>
        <taxon>Thermoactinomycetaceae</taxon>
        <taxon>Desmospora</taxon>
    </lineage>
</organism>
<dbReference type="OrthoDB" id="9796039at2"/>
<dbReference type="RefSeq" id="WP_107727220.1">
    <property type="nucleotide sequence ID" value="NZ_PZZP01000001.1"/>
</dbReference>
<name>A0A2T4ZDC2_9BACL</name>
<dbReference type="EMBL" id="PZZP01000001">
    <property type="protein sequence ID" value="PTM59879.1"/>
    <property type="molecule type" value="Genomic_DNA"/>
</dbReference>
<dbReference type="SUPFAM" id="SSF54593">
    <property type="entry name" value="Glyoxalase/Bleomycin resistance protein/Dihydroxybiphenyl dioxygenase"/>
    <property type="match status" value="1"/>
</dbReference>
<dbReference type="Proteomes" id="UP000241639">
    <property type="component" value="Unassembled WGS sequence"/>
</dbReference>
<keyword evidence="3" id="KW-1185">Reference proteome</keyword>
<feature type="region of interest" description="Disordered" evidence="1">
    <location>
        <begin position="98"/>
        <end position="138"/>
    </location>
</feature>
<comment type="caution">
    <text evidence="2">The sequence shown here is derived from an EMBL/GenBank/DDBJ whole genome shotgun (WGS) entry which is preliminary data.</text>
</comment>
<dbReference type="Gene3D" id="3.10.180.10">
    <property type="entry name" value="2,3-Dihydroxybiphenyl 1,2-Dioxygenase, domain 1"/>
    <property type="match status" value="1"/>
</dbReference>
<proteinExistence type="predicted"/>
<gene>
    <name evidence="2" type="ORF">C8J48_2516</name>
</gene>
<protein>
    <submittedName>
        <fullName evidence="2">Uncharacterized protein</fullName>
    </submittedName>
</protein>
<accession>A0A2T4ZDC2</accession>
<dbReference type="Gene3D" id="1.20.120.450">
    <property type="entry name" value="dinb family like domain"/>
    <property type="match status" value="1"/>
</dbReference>
<reference evidence="2 3" key="1">
    <citation type="submission" date="2018-04" db="EMBL/GenBank/DDBJ databases">
        <title>Genomic Encyclopedia of Archaeal and Bacterial Type Strains, Phase II (KMG-II): from individual species to whole genera.</title>
        <authorList>
            <person name="Goeker M."/>
        </authorList>
    </citation>
    <scope>NUCLEOTIDE SEQUENCE [LARGE SCALE GENOMIC DNA]</scope>
    <source>
        <strain evidence="2 3">DSM 45169</strain>
    </source>
</reference>
<dbReference type="AlphaFoldDB" id="A0A2T4ZDC2"/>
<dbReference type="SUPFAM" id="SSF109854">
    <property type="entry name" value="DinB/YfiT-like putative metalloenzymes"/>
    <property type="match status" value="1"/>
</dbReference>
<dbReference type="InterPro" id="IPR034660">
    <property type="entry name" value="DinB/YfiT-like"/>
</dbReference>
<sequence>MSDQLLISVIRVADFDTSLIFYRDKLGFRVDWIDVEIRTAQLVGPKEELLVLTDDPELNVLDLYPAEQVAAAVEDPAIAMVTSVPPEQVADVQAISGDGEGTMQPPAEWPKEELEENEEGWTGKPLVEEVEGEEEREKEKKVEAEARWQFREVESGGTLSFQGENLLMFQEHLSVLAVPDLLLEESPGVDQVLTLSDPDGYRVAFYEDLRMSESELIDLYRKGPDLLEGAMLGLTEEDLDLPVDEEMTIRQVVLQIIDFDMEMMQRIKWALAESGRSYPIPLYDADEWVETLAYQHRPVHVELSMHRLIRDHVLTLCERVENALERHLVSEQGTVEVRTMMQVVAEASREQIQSILETRHQHGK</sequence>